<keyword evidence="1" id="KW-0560">Oxidoreductase</keyword>
<proteinExistence type="predicted"/>
<evidence type="ECO:0000313" key="4">
    <source>
        <dbReference type="EMBL" id="RVU21891.1"/>
    </source>
</evidence>
<reference evidence="4 5" key="1">
    <citation type="submission" date="2019-01" db="EMBL/GenBank/DDBJ databases">
        <authorList>
            <person name="Chen W.-M."/>
        </authorList>
    </citation>
    <scope>NUCLEOTIDE SEQUENCE [LARGE SCALE GENOMIC DNA]</scope>
    <source>
        <strain evidence="4 5">TER-1</strain>
    </source>
</reference>
<dbReference type="GO" id="GO:0006571">
    <property type="term" value="P:tyrosine biosynthetic process"/>
    <property type="evidence" value="ECO:0007669"/>
    <property type="project" value="TreeGrafter"/>
</dbReference>
<dbReference type="GO" id="GO:0008977">
    <property type="term" value="F:prephenate dehydrogenase (NAD+) activity"/>
    <property type="evidence" value="ECO:0007669"/>
    <property type="project" value="TreeGrafter"/>
</dbReference>
<dbReference type="RefSeq" id="WP_127727133.1">
    <property type="nucleotide sequence ID" value="NZ_SACP01000001.1"/>
</dbReference>
<evidence type="ECO:0000313" key="5">
    <source>
        <dbReference type="Proteomes" id="UP000286997"/>
    </source>
</evidence>
<name>A0A3S2WGS7_9HYPH</name>
<dbReference type="Proteomes" id="UP000286997">
    <property type="component" value="Unassembled WGS sequence"/>
</dbReference>
<dbReference type="Gene3D" id="1.10.3640.10">
    <property type="entry name" value="Semialdehyde dehydrogenase-like, C-terminal"/>
    <property type="match status" value="1"/>
</dbReference>
<dbReference type="GO" id="GO:0070403">
    <property type="term" value="F:NAD+ binding"/>
    <property type="evidence" value="ECO:0007669"/>
    <property type="project" value="TreeGrafter"/>
</dbReference>
<keyword evidence="5" id="KW-1185">Reference proteome</keyword>
<dbReference type="InterPro" id="IPR050812">
    <property type="entry name" value="Preph/Arog_dehydrog"/>
</dbReference>
<evidence type="ECO:0000259" key="2">
    <source>
        <dbReference type="Pfam" id="PF10727"/>
    </source>
</evidence>
<comment type="caution">
    <text evidence="4">The sequence shown here is derived from an EMBL/GenBank/DDBJ whole genome shotgun (WGS) entry which is preliminary data.</text>
</comment>
<dbReference type="InterPro" id="IPR019665">
    <property type="entry name" value="OxRdtase/DH_put_Rossmann_dom"/>
</dbReference>
<dbReference type="InterPro" id="IPR036291">
    <property type="entry name" value="NAD(P)-bd_dom_sf"/>
</dbReference>
<dbReference type="InterPro" id="IPR031663">
    <property type="entry name" value="PGDH_C"/>
</dbReference>
<dbReference type="Pfam" id="PF16896">
    <property type="entry name" value="PGDH_C"/>
    <property type="match status" value="1"/>
</dbReference>
<dbReference type="PANTHER" id="PTHR21363">
    <property type="entry name" value="PREPHENATE DEHYDROGENASE"/>
    <property type="match status" value="1"/>
</dbReference>
<dbReference type="Pfam" id="PF10727">
    <property type="entry name" value="Rossmann-like"/>
    <property type="match status" value="1"/>
</dbReference>
<accession>A0A3S2WGS7</accession>
<organism evidence="4 5">
    <name type="scientific">Methylobacterium oryzihabitans</name>
    <dbReference type="NCBI Taxonomy" id="2499852"/>
    <lineage>
        <taxon>Bacteria</taxon>
        <taxon>Pseudomonadati</taxon>
        <taxon>Pseudomonadota</taxon>
        <taxon>Alphaproteobacteria</taxon>
        <taxon>Hyphomicrobiales</taxon>
        <taxon>Methylobacteriaceae</taxon>
        <taxon>Methylobacterium</taxon>
    </lineage>
</organism>
<dbReference type="OrthoDB" id="1677316at2"/>
<dbReference type="InterPro" id="IPR037161">
    <property type="entry name" value="Semialdehyde_DH-like_C"/>
</dbReference>
<feature type="domain" description="Putative oxidoreductase/dehydrogenase Rossmann-like" evidence="2">
    <location>
        <begin position="10"/>
        <end position="88"/>
    </location>
</feature>
<evidence type="ECO:0000256" key="1">
    <source>
        <dbReference type="ARBA" id="ARBA00023002"/>
    </source>
</evidence>
<dbReference type="PANTHER" id="PTHR21363:SF0">
    <property type="entry name" value="PREPHENATE DEHYDROGENASE [NADP(+)]"/>
    <property type="match status" value="1"/>
</dbReference>
<evidence type="ECO:0000259" key="3">
    <source>
        <dbReference type="Pfam" id="PF16896"/>
    </source>
</evidence>
<protein>
    <submittedName>
        <fullName evidence="4">Semialdehyde dehydrogenase</fullName>
    </submittedName>
</protein>
<dbReference type="AlphaFoldDB" id="A0A3S2WGS7"/>
<sequence length="283" mass="30873">MTRIALLGAGGKMGVRLATNLKGSRFAVDHVEVSEPGRERLKSLVGTECVPLDESLARADVVLMAVPDRMIGRIAHQIVDKVRPGTAFIVLDAAAPHAGEMPERADVTYFVTHPCHPPLYNDEIDEAAKRDFFGGVLAKQHIVCALMQGPEEHYALCEEIAREIYKPVMDAHRCTVEQIAILEPALSETVAITLCIALREATDEAVRRGVPRKAAIDFVMGHINIGLAIAFGIFPEGRFSDGALHAIAQAKPVIFRDDWKERVFDPQAVLKSVRDICDPPAAA</sequence>
<feature type="domain" description="Phosphogluconate dehydrogenase (decarboxylating) C-terminal" evidence="3">
    <location>
        <begin position="121"/>
        <end position="277"/>
    </location>
</feature>
<dbReference type="Gene3D" id="3.40.50.720">
    <property type="entry name" value="NAD(P)-binding Rossmann-like Domain"/>
    <property type="match status" value="1"/>
</dbReference>
<dbReference type="SUPFAM" id="SSF51735">
    <property type="entry name" value="NAD(P)-binding Rossmann-fold domains"/>
    <property type="match status" value="1"/>
</dbReference>
<gene>
    <name evidence="4" type="ORF">EOE48_02270</name>
</gene>
<dbReference type="EMBL" id="SACP01000001">
    <property type="protein sequence ID" value="RVU21891.1"/>
    <property type="molecule type" value="Genomic_DNA"/>
</dbReference>